<accession>A0A7S4SEA5</accession>
<name>A0A7S4SEA5_9STRA</name>
<evidence type="ECO:0008006" key="3">
    <source>
        <dbReference type="Google" id="ProtNLM"/>
    </source>
</evidence>
<evidence type="ECO:0000313" key="2">
    <source>
        <dbReference type="EMBL" id="CAE4643043.1"/>
    </source>
</evidence>
<organism evidence="2">
    <name type="scientific">Ditylum brightwellii</name>
    <dbReference type="NCBI Taxonomy" id="49249"/>
    <lineage>
        <taxon>Eukaryota</taxon>
        <taxon>Sar</taxon>
        <taxon>Stramenopiles</taxon>
        <taxon>Ochrophyta</taxon>
        <taxon>Bacillariophyta</taxon>
        <taxon>Mediophyceae</taxon>
        <taxon>Lithodesmiophycidae</taxon>
        <taxon>Lithodesmiales</taxon>
        <taxon>Lithodesmiaceae</taxon>
        <taxon>Ditylum</taxon>
    </lineage>
</organism>
<evidence type="ECO:0000256" key="1">
    <source>
        <dbReference type="SAM" id="SignalP"/>
    </source>
</evidence>
<protein>
    <recommendedName>
        <fullName evidence="3">VDE lipocalin domain-containing protein</fullName>
    </recommendedName>
</protein>
<feature type="chain" id="PRO_5030775448" description="VDE lipocalin domain-containing protein" evidence="1">
    <location>
        <begin position="22"/>
        <end position="133"/>
    </location>
</feature>
<gene>
    <name evidence="2" type="ORF">DBRI00130_LOCUS33830</name>
</gene>
<keyword evidence="1" id="KW-0732">Signal</keyword>
<reference evidence="2" key="1">
    <citation type="submission" date="2021-01" db="EMBL/GenBank/DDBJ databases">
        <authorList>
            <person name="Corre E."/>
            <person name="Pelletier E."/>
            <person name="Niang G."/>
            <person name="Scheremetjew M."/>
            <person name="Finn R."/>
            <person name="Kale V."/>
            <person name="Holt S."/>
            <person name="Cochrane G."/>
            <person name="Meng A."/>
            <person name="Brown T."/>
            <person name="Cohen L."/>
        </authorList>
    </citation>
    <scope>NUCLEOTIDE SEQUENCE</scope>
    <source>
        <strain evidence="2">GSO104</strain>
    </source>
</reference>
<feature type="signal peptide" evidence="1">
    <location>
        <begin position="1"/>
        <end position="21"/>
    </location>
</feature>
<dbReference type="AlphaFoldDB" id="A0A7S4SEA5"/>
<proteinExistence type="predicted"/>
<dbReference type="EMBL" id="HBNS01043568">
    <property type="protein sequence ID" value="CAE4643043.1"/>
    <property type="molecule type" value="Transcribed_RNA"/>
</dbReference>
<sequence length="133" mass="14560">MKLSAIFLFCIILAFTDMVKADCTAYLGEAQACARECGSTASPDGTTNLLAQCSQNRTKDLASYCQMEGACYNSTTEAYFCLDDELERVKEAAGAYFNCTFTPSKCFFGYFCINIFAGGYGQGYQNDFALATR</sequence>